<dbReference type="UniPathway" id="UPA00344"/>
<dbReference type="EMBL" id="LGSZ01000042">
    <property type="protein sequence ID" value="KPH80387.1"/>
    <property type="molecule type" value="Genomic_DNA"/>
</dbReference>
<gene>
    <name evidence="8" type="ORF">AE618_13785</name>
</gene>
<comment type="pathway">
    <text evidence="2 6">Cofactor biosynthesis; molybdopterin biosynthesis.</text>
</comment>
<evidence type="ECO:0000256" key="3">
    <source>
        <dbReference type="ARBA" id="ARBA00010763"/>
    </source>
</evidence>
<evidence type="ECO:0000259" key="7">
    <source>
        <dbReference type="SMART" id="SM00852"/>
    </source>
</evidence>
<name>A0A0N1N2L7_9HYPH</name>
<keyword evidence="9" id="KW-1185">Reference proteome</keyword>
<evidence type="ECO:0000256" key="2">
    <source>
        <dbReference type="ARBA" id="ARBA00005046"/>
    </source>
</evidence>
<sequence length="416" mass="43580">MDAVVDQISRNPFMSIAEACAAAIACARPLSRGETVRLNESAGRVLAETFVARIASPPFTQSAMDGYALAAASGLSEGTRLKVVDRVPAGRCGRRLSVGEAARIFTGAPMPEGADAVVMQEHVERDDTSIVLTRRMTAGDNVRHQGEDIEPLEPLLKPGIKLDPRHIAMLAAQGAETVAVRSRLRIAVFSTGDELQDAGAMLSGAAVYDSNRPMLLSLIGQAGHDVIDGGRAPDSCAEIADRLRMFSQRSDLVISTGGASVGEEDHSLAALRHAGGSGRVLKIALKPAKPAIVGRIGQAAYLGLPGNPVASLVSWLILGHAMVGALQGRPHRPHIGYPLAIAAGFARRPGRTEYVPARLVSDKGQEVRAEIIGKGSAAQLRPLALADGLAEIAAECADLCPGDLIRFHPFSGAFQG</sequence>
<dbReference type="NCBIfam" id="NF045515">
    <property type="entry name" value="Glp_gephyrin"/>
    <property type="match status" value="1"/>
</dbReference>
<comment type="catalytic activity">
    <reaction evidence="5">
        <text>adenylyl-molybdopterin + molybdate = Mo-molybdopterin + AMP + H(+)</text>
        <dbReference type="Rhea" id="RHEA:35047"/>
        <dbReference type="ChEBI" id="CHEBI:15378"/>
        <dbReference type="ChEBI" id="CHEBI:36264"/>
        <dbReference type="ChEBI" id="CHEBI:62727"/>
        <dbReference type="ChEBI" id="CHEBI:71302"/>
        <dbReference type="ChEBI" id="CHEBI:456215"/>
        <dbReference type="EC" id="2.10.1.1"/>
    </reaction>
</comment>
<dbReference type="Pfam" id="PF03454">
    <property type="entry name" value="MoeA_C"/>
    <property type="match status" value="1"/>
</dbReference>
<comment type="function">
    <text evidence="1 6">Catalyzes the insertion of molybdate into adenylated molybdopterin with the concomitant release of AMP.</text>
</comment>
<dbReference type="GO" id="GO:0046872">
    <property type="term" value="F:metal ion binding"/>
    <property type="evidence" value="ECO:0007669"/>
    <property type="project" value="UniProtKB-UniRule"/>
</dbReference>
<dbReference type="SUPFAM" id="SSF63882">
    <property type="entry name" value="MoeA N-terminal region -like"/>
    <property type="match status" value="1"/>
</dbReference>
<dbReference type="SMART" id="SM00852">
    <property type="entry name" value="MoCF_biosynth"/>
    <property type="match status" value="1"/>
</dbReference>
<dbReference type="RefSeq" id="WP_054209643.1">
    <property type="nucleotide sequence ID" value="NZ_LGSZ01000042.1"/>
</dbReference>
<accession>A0A0N1N2L7</accession>
<evidence type="ECO:0000256" key="6">
    <source>
        <dbReference type="RuleBase" id="RU365090"/>
    </source>
</evidence>
<keyword evidence="6" id="KW-0808">Transferase</keyword>
<dbReference type="GO" id="GO:0061599">
    <property type="term" value="F:molybdopterin molybdotransferase activity"/>
    <property type="evidence" value="ECO:0007669"/>
    <property type="project" value="UniProtKB-UniRule"/>
</dbReference>
<evidence type="ECO:0000256" key="1">
    <source>
        <dbReference type="ARBA" id="ARBA00002901"/>
    </source>
</evidence>
<dbReference type="OrthoDB" id="9804758at2"/>
<evidence type="ECO:0000256" key="4">
    <source>
        <dbReference type="ARBA" id="ARBA00023150"/>
    </source>
</evidence>
<comment type="cofactor">
    <cofactor evidence="6">
        <name>Mg(2+)</name>
        <dbReference type="ChEBI" id="CHEBI:18420"/>
    </cofactor>
</comment>
<organism evidence="8 9">
    <name type="scientific">Bosea vaviloviae</name>
    <dbReference type="NCBI Taxonomy" id="1526658"/>
    <lineage>
        <taxon>Bacteria</taxon>
        <taxon>Pseudomonadati</taxon>
        <taxon>Pseudomonadota</taxon>
        <taxon>Alphaproteobacteria</taxon>
        <taxon>Hyphomicrobiales</taxon>
        <taxon>Boseaceae</taxon>
        <taxon>Bosea</taxon>
    </lineage>
</organism>
<dbReference type="Pfam" id="PF00994">
    <property type="entry name" value="MoCF_biosynth"/>
    <property type="match status" value="1"/>
</dbReference>
<dbReference type="AlphaFoldDB" id="A0A0N1N2L7"/>
<dbReference type="InterPro" id="IPR038987">
    <property type="entry name" value="MoeA-like"/>
</dbReference>
<dbReference type="InterPro" id="IPR005111">
    <property type="entry name" value="MoeA_C_domain_IV"/>
</dbReference>
<comment type="caution">
    <text evidence="8">The sequence shown here is derived from an EMBL/GenBank/DDBJ whole genome shotgun (WGS) entry which is preliminary data.</text>
</comment>
<dbReference type="GO" id="GO:0006777">
    <property type="term" value="P:Mo-molybdopterin cofactor biosynthetic process"/>
    <property type="evidence" value="ECO:0007669"/>
    <property type="project" value="UniProtKB-UniRule"/>
</dbReference>
<dbReference type="EC" id="2.10.1.1" evidence="6"/>
<reference evidence="8 9" key="1">
    <citation type="submission" date="2015-07" db="EMBL/GenBank/DDBJ databases">
        <title>Whole genome sequencing of Bosea vaviloviae isolated from cave pool.</title>
        <authorList>
            <person name="Tan N.E.H."/>
            <person name="Lee Y.P."/>
            <person name="Gan H.M."/>
            <person name="Barton H."/>
            <person name="Savka M.A."/>
        </authorList>
    </citation>
    <scope>NUCLEOTIDE SEQUENCE [LARGE SCALE GENOMIC DNA]</scope>
    <source>
        <strain evidence="8 9">SD260</strain>
    </source>
</reference>
<keyword evidence="6" id="KW-0460">Magnesium</keyword>
<dbReference type="InterPro" id="IPR036135">
    <property type="entry name" value="MoeA_linker/N_sf"/>
</dbReference>
<dbReference type="InterPro" id="IPR005110">
    <property type="entry name" value="MoeA_linker/N"/>
</dbReference>
<keyword evidence="6" id="KW-0500">Molybdenum</keyword>
<dbReference type="GO" id="GO:0005829">
    <property type="term" value="C:cytosol"/>
    <property type="evidence" value="ECO:0007669"/>
    <property type="project" value="TreeGrafter"/>
</dbReference>
<dbReference type="InterPro" id="IPR036425">
    <property type="entry name" value="MoaB/Mog-like_dom_sf"/>
</dbReference>
<dbReference type="SUPFAM" id="SSF53218">
    <property type="entry name" value="Molybdenum cofactor biosynthesis proteins"/>
    <property type="match status" value="1"/>
</dbReference>
<keyword evidence="6" id="KW-0479">Metal-binding</keyword>
<dbReference type="PATRIC" id="fig|1526658.3.peg.2686"/>
<dbReference type="PANTHER" id="PTHR10192">
    <property type="entry name" value="MOLYBDOPTERIN BIOSYNTHESIS PROTEIN"/>
    <property type="match status" value="1"/>
</dbReference>
<evidence type="ECO:0000256" key="5">
    <source>
        <dbReference type="ARBA" id="ARBA00047317"/>
    </source>
</evidence>
<dbReference type="Gene3D" id="2.40.340.10">
    <property type="entry name" value="MoeA, C-terminal, domain IV"/>
    <property type="match status" value="1"/>
</dbReference>
<feature type="domain" description="MoaB/Mog" evidence="7">
    <location>
        <begin position="187"/>
        <end position="325"/>
    </location>
</feature>
<dbReference type="Gene3D" id="2.170.190.11">
    <property type="entry name" value="Molybdopterin biosynthesis moea protein, domain 3"/>
    <property type="match status" value="1"/>
</dbReference>
<dbReference type="Gene3D" id="3.40.980.10">
    <property type="entry name" value="MoaB/Mog-like domain"/>
    <property type="match status" value="1"/>
</dbReference>
<evidence type="ECO:0000313" key="9">
    <source>
        <dbReference type="Proteomes" id="UP000037822"/>
    </source>
</evidence>
<dbReference type="SUPFAM" id="SSF63867">
    <property type="entry name" value="MoeA C-terminal domain-like"/>
    <property type="match status" value="1"/>
</dbReference>
<keyword evidence="4 6" id="KW-0501">Molybdenum cofactor biosynthesis</keyword>
<comment type="similarity">
    <text evidence="3 6">Belongs to the MoeA family.</text>
</comment>
<dbReference type="CDD" id="cd00887">
    <property type="entry name" value="MoeA"/>
    <property type="match status" value="1"/>
</dbReference>
<evidence type="ECO:0000313" key="8">
    <source>
        <dbReference type="EMBL" id="KPH80387.1"/>
    </source>
</evidence>
<dbReference type="Gene3D" id="3.90.105.10">
    <property type="entry name" value="Molybdopterin biosynthesis moea protein, domain 2"/>
    <property type="match status" value="1"/>
</dbReference>
<dbReference type="InterPro" id="IPR036688">
    <property type="entry name" value="MoeA_C_domain_IV_sf"/>
</dbReference>
<dbReference type="Pfam" id="PF03453">
    <property type="entry name" value="MoeA_N"/>
    <property type="match status" value="1"/>
</dbReference>
<dbReference type="InterPro" id="IPR001453">
    <property type="entry name" value="MoaB/Mog_dom"/>
</dbReference>
<dbReference type="Proteomes" id="UP000037822">
    <property type="component" value="Unassembled WGS sequence"/>
</dbReference>
<proteinExistence type="inferred from homology"/>
<dbReference type="PANTHER" id="PTHR10192:SF5">
    <property type="entry name" value="GEPHYRIN"/>
    <property type="match status" value="1"/>
</dbReference>
<protein>
    <recommendedName>
        <fullName evidence="6">Molybdopterin molybdenumtransferase</fullName>
        <ecNumber evidence="6">2.10.1.1</ecNumber>
    </recommendedName>
</protein>